<dbReference type="EMBL" id="CP000109">
    <property type="protein sequence ID" value="ABB41288.1"/>
    <property type="molecule type" value="Genomic_DNA"/>
</dbReference>
<reference evidence="2" key="1">
    <citation type="submission" date="2006-07" db="EMBL/GenBank/DDBJ databases">
        <title>Complete sequence of Thiomicrospira crunogena XCL-2.</title>
        <authorList>
            <consortium name="US DOE Joint Genome Institute"/>
            <person name="Copeland A."/>
            <person name="Lucas S."/>
            <person name="Lapidus A."/>
            <person name="Barry K."/>
            <person name="Detter J.C."/>
            <person name="Glavina del Rio T."/>
            <person name="Hammon N."/>
            <person name="Israni S."/>
            <person name="Dalin E."/>
            <person name="Tice H."/>
            <person name="Pitluck S."/>
            <person name="Chain P."/>
            <person name="Malfatti S."/>
            <person name="Shin M."/>
            <person name="Vergez L."/>
            <person name="Schmutz J."/>
            <person name="Larimer F."/>
            <person name="Land M."/>
            <person name="Hauser L."/>
            <person name="Kyrpides N."/>
            <person name="Lykidis A."/>
            <person name="Scott K.M."/>
            <person name="Sievert S."/>
            <person name="Kerfeld C."/>
            <person name="Freyermuth S."/>
            <person name="Dobrinski K."/>
            <person name="Boller A."/>
            <person name="Fitzpatrick K."/>
            <person name="Thoma P."/>
            <person name="Moore J."/>
            <person name="Richardson P."/>
        </authorList>
    </citation>
    <scope>NUCLEOTIDE SEQUENCE</scope>
    <source>
        <strain evidence="2">XCL-2</strain>
    </source>
</reference>
<gene>
    <name evidence="2" type="ordered locus">Tcr_0692</name>
</gene>
<proteinExistence type="predicted"/>
<feature type="region of interest" description="Disordered" evidence="1">
    <location>
        <begin position="40"/>
        <end position="59"/>
    </location>
</feature>
<evidence type="ECO:0000313" key="2">
    <source>
        <dbReference type="EMBL" id="ABB41288.1"/>
    </source>
</evidence>
<dbReference type="STRING" id="317025.Tcr_0692"/>
<sequence>MTIHYSATKNAFFDDALKSDYEQFNSWPSDAIKMTDAEVSTYHGKQSPQGKQLGADANGRPIWVDLPPPSLGDANAAKSKQINDEAQKFIDANMPSYPSFEMLTFAKQEAEARAYIADNTIVTPVLTPIATERGLMVADLAAKVVAKADAFTALSASVAGQRQKYQDELTIAYNGGNGSLDAINAINPIYTLPA</sequence>
<name>Q31HT5_HYDCU</name>
<organism evidence="2">
    <name type="scientific">Hydrogenovibrio crunogenus (strain DSM 25203 / XCL-2)</name>
    <name type="common">Thiomicrospira crunogena</name>
    <dbReference type="NCBI Taxonomy" id="317025"/>
    <lineage>
        <taxon>Bacteria</taxon>
        <taxon>Pseudomonadati</taxon>
        <taxon>Pseudomonadota</taxon>
        <taxon>Gammaproteobacteria</taxon>
        <taxon>Thiotrichales</taxon>
        <taxon>Piscirickettsiaceae</taxon>
        <taxon>Hydrogenovibrio</taxon>
    </lineage>
</organism>
<dbReference type="AlphaFoldDB" id="Q31HT5"/>
<dbReference type="KEGG" id="tcx:Tcr_0692"/>
<dbReference type="OrthoDB" id="8596093at2"/>
<dbReference type="eggNOG" id="ENOG50331TI">
    <property type="taxonomic scope" value="Bacteria"/>
</dbReference>
<evidence type="ECO:0000256" key="1">
    <source>
        <dbReference type="SAM" id="MobiDB-lite"/>
    </source>
</evidence>
<protein>
    <submittedName>
        <fullName evidence="2">Uncharacterized protein</fullName>
    </submittedName>
</protein>
<dbReference type="HOGENOM" id="CLU_1401889_0_0_6"/>
<accession>Q31HT5</accession>